<protein>
    <submittedName>
        <fullName evidence="4">Phosphoribosyltransferase</fullName>
    </submittedName>
</protein>
<dbReference type="InterPro" id="IPR029057">
    <property type="entry name" value="PRTase-like"/>
</dbReference>
<dbReference type="EMBL" id="LBXN01000023">
    <property type="protein sequence ID" value="KKR33140.1"/>
    <property type="molecule type" value="Genomic_DNA"/>
</dbReference>
<dbReference type="CDD" id="cd06223">
    <property type="entry name" value="PRTases_typeI"/>
    <property type="match status" value="1"/>
</dbReference>
<sequence>MRKFSWKQIEEIVAKLSDKIKSSGFKPDYMIGITTGGLIPLALLSKELNIKNILTASALTLGSGKEKKVSVTYLPEINLAGKKVLVVDEIAETGLSLKRIKEAIAEKYNVSEIRTATLGVNKDHSSFWPDYYEIIEEGDWVKFPWEKEKFSKYVK</sequence>
<dbReference type="Proteomes" id="UP000034539">
    <property type="component" value="Unassembled WGS sequence"/>
</dbReference>
<dbReference type="PANTHER" id="PTHR43363:SF1">
    <property type="entry name" value="HYPOXANTHINE-GUANINE PHOSPHORIBOSYLTRANSFERASE"/>
    <property type="match status" value="1"/>
</dbReference>
<proteinExistence type="predicted"/>
<dbReference type="InterPro" id="IPR000836">
    <property type="entry name" value="PRTase_dom"/>
</dbReference>
<gene>
    <name evidence="4" type="ORF">UT63_C0023G0003</name>
</gene>
<evidence type="ECO:0000313" key="4">
    <source>
        <dbReference type="EMBL" id="KKR33140.1"/>
    </source>
</evidence>
<feature type="domain" description="Phosphoribosyltransferase" evidence="3">
    <location>
        <begin position="5"/>
        <end position="145"/>
    </location>
</feature>
<dbReference type="PANTHER" id="PTHR43363">
    <property type="entry name" value="HYPOXANTHINE PHOSPHORIBOSYLTRANSFERASE"/>
    <property type="match status" value="1"/>
</dbReference>
<evidence type="ECO:0000313" key="5">
    <source>
        <dbReference type="Proteomes" id="UP000034539"/>
    </source>
</evidence>
<dbReference type="SUPFAM" id="SSF53271">
    <property type="entry name" value="PRTase-like"/>
    <property type="match status" value="1"/>
</dbReference>
<accession>A0A0G0SEL8</accession>
<dbReference type="GO" id="GO:0016757">
    <property type="term" value="F:glycosyltransferase activity"/>
    <property type="evidence" value="ECO:0007669"/>
    <property type="project" value="UniProtKB-KW"/>
</dbReference>
<evidence type="ECO:0000259" key="3">
    <source>
        <dbReference type="Pfam" id="PF00156"/>
    </source>
</evidence>
<keyword evidence="2 4" id="KW-0808">Transferase</keyword>
<name>A0A0G0SEL8_9BACT</name>
<dbReference type="Gene3D" id="3.40.50.2020">
    <property type="match status" value="1"/>
</dbReference>
<organism evidence="4 5">
    <name type="scientific">Candidatus Gottesmanbacteria bacterium GW2011_GWC2_39_8</name>
    <dbReference type="NCBI Taxonomy" id="1618450"/>
    <lineage>
        <taxon>Bacteria</taxon>
        <taxon>Candidatus Gottesmaniibacteriota</taxon>
    </lineage>
</organism>
<reference evidence="4 5" key="1">
    <citation type="journal article" date="2015" name="Nature">
        <title>rRNA introns, odd ribosomes, and small enigmatic genomes across a large radiation of phyla.</title>
        <authorList>
            <person name="Brown C.T."/>
            <person name="Hug L.A."/>
            <person name="Thomas B.C."/>
            <person name="Sharon I."/>
            <person name="Castelle C.J."/>
            <person name="Singh A."/>
            <person name="Wilkins M.J."/>
            <person name="Williams K.H."/>
            <person name="Banfield J.F."/>
        </authorList>
    </citation>
    <scope>NUCLEOTIDE SEQUENCE [LARGE SCALE GENOMIC DNA]</scope>
</reference>
<evidence type="ECO:0000256" key="2">
    <source>
        <dbReference type="ARBA" id="ARBA00022679"/>
    </source>
</evidence>
<keyword evidence="1 4" id="KW-0328">Glycosyltransferase</keyword>
<dbReference type="AlphaFoldDB" id="A0A0G0SEL8"/>
<evidence type="ECO:0000256" key="1">
    <source>
        <dbReference type="ARBA" id="ARBA00022676"/>
    </source>
</evidence>
<dbReference type="Pfam" id="PF00156">
    <property type="entry name" value="Pribosyltran"/>
    <property type="match status" value="1"/>
</dbReference>
<comment type="caution">
    <text evidence="4">The sequence shown here is derived from an EMBL/GenBank/DDBJ whole genome shotgun (WGS) entry which is preliminary data.</text>
</comment>